<evidence type="ECO:0000256" key="1">
    <source>
        <dbReference type="SAM" id="MobiDB-lite"/>
    </source>
</evidence>
<sequence>MKMIVDDRRDSVIRKREGKMTYQDEDVKSGSSLKPTAQDGEETTVSCQDDYCNVKYHVEIIKTTTFTEKKQVKKALKKRNQRRNVWVSLTEELKNTYYDDRNLQFDDEYLEEITHMKENEVRFCNILFEKRLLLQVRKTIDNGTLIDLIASGFSNHIMDEIDREKLTKTEDLHNELGKVDHLTYKKNFVLKNNKPNTRDKIEKVPCKICREKIKEYVSILCLSDGSKIKEIKIRDWNK</sequence>
<reference evidence="2 3" key="1">
    <citation type="submission" date="2023-03" db="EMBL/GenBank/DDBJ databases">
        <title>Genome insight into feeding habits of ladybird beetles.</title>
        <authorList>
            <person name="Li H.-S."/>
            <person name="Huang Y.-H."/>
            <person name="Pang H."/>
        </authorList>
    </citation>
    <scope>NUCLEOTIDE SEQUENCE [LARGE SCALE GENOMIC DNA]</scope>
    <source>
        <strain evidence="2">SYSU_2023b</strain>
        <tissue evidence="2">Whole body</tissue>
    </source>
</reference>
<name>A0AAW1UN84_9CUCU</name>
<feature type="region of interest" description="Disordered" evidence="1">
    <location>
        <begin position="15"/>
        <end position="41"/>
    </location>
</feature>
<dbReference type="Proteomes" id="UP001431783">
    <property type="component" value="Unassembled WGS sequence"/>
</dbReference>
<comment type="caution">
    <text evidence="2">The sequence shown here is derived from an EMBL/GenBank/DDBJ whole genome shotgun (WGS) entry which is preliminary data.</text>
</comment>
<proteinExistence type="predicted"/>
<gene>
    <name evidence="2" type="ORF">WA026_022265</name>
</gene>
<evidence type="ECO:0000313" key="3">
    <source>
        <dbReference type="Proteomes" id="UP001431783"/>
    </source>
</evidence>
<dbReference type="AlphaFoldDB" id="A0AAW1UN84"/>
<organism evidence="2 3">
    <name type="scientific">Henosepilachna vigintioctopunctata</name>
    <dbReference type="NCBI Taxonomy" id="420089"/>
    <lineage>
        <taxon>Eukaryota</taxon>
        <taxon>Metazoa</taxon>
        <taxon>Ecdysozoa</taxon>
        <taxon>Arthropoda</taxon>
        <taxon>Hexapoda</taxon>
        <taxon>Insecta</taxon>
        <taxon>Pterygota</taxon>
        <taxon>Neoptera</taxon>
        <taxon>Endopterygota</taxon>
        <taxon>Coleoptera</taxon>
        <taxon>Polyphaga</taxon>
        <taxon>Cucujiformia</taxon>
        <taxon>Coccinelloidea</taxon>
        <taxon>Coccinellidae</taxon>
        <taxon>Epilachninae</taxon>
        <taxon>Epilachnini</taxon>
        <taxon>Henosepilachna</taxon>
    </lineage>
</organism>
<accession>A0AAW1UN84</accession>
<protein>
    <submittedName>
        <fullName evidence="2">Uncharacterized protein</fullName>
    </submittedName>
</protein>
<dbReference type="EMBL" id="JARQZJ010000078">
    <property type="protein sequence ID" value="KAK9882628.1"/>
    <property type="molecule type" value="Genomic_DNA"/>
</dbReference>
<evidence type="ECO:0000313" key="2">
    <source>
        <dbReference type="EMBL" id="KAK9882628.1"/>
    </source>
</evidence>
<keyword evidence="3" id="KW-1185">Reference proteome</keyword>